<feature type="compositionally biased region" description="Basic and acidic residues" evidence="1">
    <location>
        <begin position="42"/>
        <end position="53"/>
    </location>
</feature>
<proteinExistence type="predicted"/>
<feature type="region of interest" description="Disordered" evidence="1">
    <location>
        <begin position="38"/>
        <end position="64"/>
    </location>
</feature>
<reference evidence="2 3" key="1">
    <citation type="submission" date="2016-10" db="EMBL/GenBank/DDBJ databases">
        <authorList>
            <person name="de Groot N.N."/>
        </authorList>
    </citation>
    <scope>NUCLEOTIDE SEQUENCE [LARGE SCALE GENOMIC DNA]</scope>
    <source>
        <strain evidence="3">P4B,CCM 7963,CECT 7998,DSM 25260,IBRC-M 10614,KCTC 13821</strain>
    </source>
</reference>
<keyword evidence="3" id="KW-1185">Reference proteome</keyword>
<accession>A0A1G8EDA0</accession>
<dbReference type="AlphaFoldDB" id="A0A1G8EDA0"/>
<name>A0A1G8EDA0_9BACI</name>
<dbReference type="EMBL" id="FNDU01000002">
    <property type="protein sequence ID" value="SDH67867.1"/>
    <property type="molecule type" value="Genomic_DNA"/>
</dbReference>
<dbReference type="Proteomes" id="UP000199017">
    <property type="component" value="Unassembled WGS sequence"/>
</dbReference>
<evidence type="ECO:0000313" key="3">
    <source>
        <dbReference type="Proteomes" id="UP000199017"/>
    </source>
</evidence>
<dbReference type="OrthoDB" id="2666359at2"/>
<gene>
    <name evidence="2" type="ORF">SAMN05216352_102175</name>
</gene>
<evidence type="ECO:0000256" key="1">
    <source>
        <dbReference type="SAM" id="MobiDB-lite"/>
    </source>
</evidence>
<organism evidence="2 3">
    <name type="scientific">Alteribacillus bidgolensis</name>
    <dbReference type="NCBI Taxonomy" id="930129"/>
    <lineage>
        <taxon>Bacteria</taxon>
        <taxon>Bacillati</taxon>
        <taxon>Bacillota</taxon>
        <taxon>Bacilli</taxon>
        <taxon>Bacillales</taxon>
        <taxon>Bacillaceae</taxon>
        <taxon>Alteribacillus</taxon>
    </lineage>
</organism>
<evidence type="ECO:0000313" key="2">
    <source>
        <dbReference type="EMBL" id="SDH67867.1"/>
    </source>
</evidence>
<feature type="compositionally biased region" description="Low complexity" evidence="1">
    <location>
        <begin position="55"/>
        <end position="64"/>
    </location>
</feature>
<dbReference type="STRING" id="930129.SAMN05216352_102175"/>
<dbReference type="RefSeq" id="WP_091581206.1">
    <property type="nucleotide sequence ID" value="NZ_FNDU01000002.1"/>
</dbReference>
<sequence>MWEKIIDRLPSNMAFFSALLSLLLPMVIHKLNQKIHNYGDPPWKKQEKSEDLSSKNINANNKNN</sequence>
<protein>
    <submittedName>
        <fullName evidence="2">Uncharacterized protein</fullName>
    </submittedName>
</protein>